<organism evidence="8 9">
    <name type="scientific">Mya arenaria</name>
    <name type="common">Soft-shell clam</name>
    <dbReference type="NCBI Taxonomy" id="6604"/>
    <lineage>
        <taxon>Eukaryota</taxon>
        <taxon>Metazoa</taxon>
        <taxon>Spiralia</taxon>
        <taxon>Lophotrochozoa</taxon>
        <taxon>Mollusca</taxon>
        <taxon>Bivalvia</taxon>
        <taxon>Autobranchia</taxon>
        <taxon>Heteroconchia</taxon>
        <taxon>Euheterodonta</taxon>
        <taxon>Imparidentia</taxon>
        <taxon>Neoheterodontei</taxon>
        <taxon>Myida</taxon>
        <taxon>Myoidea</taxon>
        <taxon>Myidae</taxon>
        <taxon>Mya</taxon>
    </lineage>
</organism>
<feature type="region of interest" description="Disordered" evidence="5">
    <location>
        <begin position="402"/>
        <end position="423"/>
    </location>
</feature>
<dbReference type="InterPro" id="IPR020613">
    <property type="entry name" value="Thiolase_CS"/>
</dbReference>
<dbReference type="Pfam" id="PF00108">
    <property type="entry name" value="Thiolase_N"/>
    <property type="match status" value="1"/>
</dbReference>
<gene>
    <name evidence="8" type="ORF">MAR_009370</name>
</gene>
<feature type="non-terminal residue" evidence="8">
    <location>
        <position position="423"/>
    </location>
</feature>
<dbReference type="InterPro" id="IPR020615">
    <property type="entry name" value="Thiolase_acyl_enz_int_AS"/>
</dbReference>
<evidence type="ECO:0000259" key="6">
    <source>
        <dbReference type="Pfam" id="PF00108"/>
    </source>
</evidence>
<evidence type="ECO:0000313" key="8">
    <source>
        <dbReference type="EMBL" id="WAR02812.1"/>
    </source>
</evidence>
<evidence type="ECO:0000256" key="5">
    <source>
        <dbReference type="SAM" id="MobiDB-lite"/>
    </source>
</evidence>
<proteinExistence type="inferred from homology"/>
<dbReference type="InterPro" id="IPR020616">
    <property type="entry name" value="Thiolase_N"/>
</dbReference>
<dbReference type="PANTHER" id="PTHR18919:SF107">
    <property type="entry name" value="ACETYL-COA ACETYLTRANSFERASE, CYTOSOLIC"/>
    <property type="match status" value="1"/>
</dbReference>
<keyword evidence="9" id="KW-1185">Reference proteome</keyword>
<dbReference type="PROSITE" id="PS00098">
    <property type="entry name" value="THIOLASE_1"/>
    <property type="match status" value="1"/>
</dbReference>
<dbReference type="Proteomes" id="UP001164746">
    <property type="component" value="Chromosome 4"/>
</dbReference>
<dbReference type="SUPFAM" id="SSF53901">
    <property type="entry name" value="Thiolase-like"/>
    <property type="match status" value="2"/>
</dbReference>
<dbReference type="Gene3D" id="3.40.47.10">
    <property type="match status" value="2"/>
</dbReference>
<dbReference type="NCBIfam" id="TIGR01930">
    <property type="entry name" value="AcCoA-C-Actrans"/>
    <property type="match status" value="1"/>
</dbReference>
<keyword evidence="3 4" id="KW-0012">Acyltransferase</keyword>
<comment type="similarity">
    <text evidence="1 4">Belongs to the thiolase-like superfamily. Thiolase family.</text>
</comment>
<reference evidence="8" key="1">
    <citation type="submission" date="2022-11" db="EMBL/GenBank/DDBJ databases">
        <title>Centuries of genome instability and evolution in soft-shell clam transmissible cancer (bioRxiv).</title>
        <authorList>
            <person name="Hart S.F.M."/>
            <person name="Yonemitsu M.A."/>
            <person name="Giersch R.M."/>
            <person name="Beal B.F."/>
            <person name="Arriagada G."/>
            <person name="Davis B.W."/>
            <person name="Ostrander E.A."/>
            <person name="Goff S.P."/>
            <person name="Metzger M.J."/>
        </authorList>
    </citation>
    <scope>NUCLEOTIDE SEQUENCE</scope>
    <source>
        <strain evidence="8">MELC-2E11</strain>
        <tissue evidence="8">Siphon/mantle</tissue>
    </source>
</reference>
<dbReference type="PROSITE" id="PS00737">
    <property type="entry name" value="THIOLASE_2"/>
    <property type="match status" value="1"/>
</dbReference>
<evidence type="ECO:0000256" key="2">
    <source>
        <dbReference type="ARBA" id="ARBA00022679"/>
    </source>
</evidence>
<dbReference type="InterPro" id="IPR002155">
    <property type="entry name" value="Thiolase"/>
</dbReference>
<name>A0ABY7DYK4_MYAAR</name>
<dbReference type="InterPro" id="IPR016039">
    <property type="entry name" value="Thiolase-like"/>
</dbReference>
<dbReference type="EMBL" id="CP111015">
    <property type="protein sequence ID" value="WAR02812.1"/>
    <property type="molecule type" value="Genomic_DNA"/>
</dbReference>
<dbReference type="CDD" id="cd00751">
    <property type="entry name" value="thiolase"/>
    <property type="match status" value="1"/>
</dbReference>
<evidence type="ECO:0000259" key="7">
    <source>
        <dbReference type="Pfam" id="PF02803"/>
    </source>
</evidence>
<evidence type="ECO:0000313" key="9">
    <source>
        <dbReference type="Proteomes" id="UP001164746"/>
    </source>
</evidence>
<accession>A0ABY7DYK4</accession>
<sequence>MALARNVSKVFIVSAKRTAFGTFGGKLKDVSANRLQEVAAKAALDASKVNPELVGSLVFGNVLQTCTDAIYFARHVGLKCGVPVGVPALAVNRLCGSGFQAVINASQEMELGESQIALVGGTESMSQAPYAVRNIRFGTRLDLLWAGLTDSYTKMPMAITAENLAEQYNISREDCDVFALSSQQRWGTANAAGVFKAEIAPIELKGKKGPESFEVDEHPRPQTTMEGLKKLPAIFKKGGVVNAGNASGVCDGAAALVLATEAAVKQHNLAPLARLVSYGIAGCDPKIMGIGPVPASKAALKAAGKDLKDMDICEVNEAFAAQYLSVEKELGLDRAITNMNGGAIALGHPLAASGARITGHLAHELHRQNKKFALGSACIGGGQGITVILEKIWDGIEQLSEDKTRGDIEQHPDSPLDKHNSET</sequence>
<evidence type="ECO:0000256" key="1">
    <source>
        <dbReference type="ARBA" id="ARBA00010982"/>
    </source>
</evidence>
<protein>
    <submittedName>
        <fullName evidence="8">THIM-like protein</fullName>
    </submittedName>
</protein>
<dbReference type="PIRSF" id="PIRSF000429">
    <property type="entry name" value="Ac-CoA_Ac_transf"/>
    <property type="match status" value="1"/>
</dbReference>
<feature type="domain" description="Thiolase C-terminal" evidence="7">
    <location>
        <begin position="270"/>
        <end position="391"/>
    </location>
</feature>
<dbReference type="PANTHER" id="PTHR18919">
    <property type="entry name" value="ACETYL-COA C-ACYLTRANSFERASE"/>
    <property type="match status" value="1"/>
</dbReference>
<evidence type="ECO:0000256" key="4">
    <source>
        <dbReference type="RuleBase" id="RU003557"/>
    </source>
</evidence>
<feature type="domain" description="Thiolase N-terminal" evidence="6">
    <location>
        <begin position="10"/>
        <end position="261"/>
    </location>
</feature>
<keyword evidence="2 4" id="KW-0808">Transferase</keyword>
<dbReference type="Pfam" id="PF02803">
    <property type="entry name" value="Thiolase_C"/>
    <property type="match status" value="1"/>
</dbReference>
<dbReference type="InterPro" id="IPR020617">
    <property type="entry name" value="Thiolase_C"/>
</dbReference>
<evidence type="ECO:0000256" key="3">
    <source>
        <dbReference type="ARBA" id="ARBA00023315"/>
    </source>
</evidence>